<proteinExistence type="predicted"/>
<accession>A0A953NAS9</accession>
<dbReference type="PANTHER" id="PTHR48100:SF44">
    <property type="entry name" value="PHOSPHATASE C1620.13-RELATED"/>
    <property type="match status" value="1"/>
</dbReference>
<reference evidence="3" key="1">
    <citation type="submission" date="2021-07" db="EMBL/GenBank/DDBJ databases">
        <title>New genus and species of the family Alcaligenaceae.</title>
        <authorList>
            <person name="Hahn M.W."/>
        </authorList>
    </citation>
    <scope>NUCLEOTIDE SEQUENCE</scope>
    <source>
        <strain evidence="3">LF4-65</strain>
    </source>
</reference>
<dbReference type="AlphaFoldDB" id="A0A953NAS9"/>
<dbReference type="InterPro" id="IPR001345">
    <property type="entry name" value="PG/BPGM_mutase_AS"/>
</dbReference>
<dbReference type="GO" id="GO:0005829">
    <property type="term" value="C:cytosol"/>
    <property type="evidence" value="ECO:0007669"/>
    <property type="project" value="TreeGrafter"/>
</dbReference>
<evidence type="ECO:0000256" key="1">
    <source>
        <dbReference type="PIRSR" id="PIRSR613078-1"/>
    </source>
</evidence>
<gene>
    <name evidence="3" type="ORF">KZZ10_09420</name>
</gene>
<sequence length="215" mass="23777">MTEIWLVRHGETHWNAERRVQGWEDIGLNETGVEQARALALHIKKLAQAGQPLDAIYTSDLKRAHATAQTVATEVNLPLNIHKGVRERHFGVLQGLVYDEMDAHAPEAAAVWRSRDPNAELPGGESLGFFHTRVVSAIDEIAARHLGQRVMVVSHGGAMDIMWRHANQVSLQVPRQAPLLNASLNRLKVSPQGWSVIRWGDVDHLASGAQNDVTP</sequence>
<evidence type="ECO:0000256" key="2">
    <source>
        <dbReference type="PIRSR" id="PIRSR613078-2"/>
    </source>
</evidence>
<comment type="caution">
    <text evidence="3">The sequence shown here is derived from an EMBL/GenBank/DDBJ whole genome shotgun (WGS) entry which is preliminary data.</text>
</comment>
<dbReference type="Gene3D" id="3.40.50.1240">
    <property type="entry name" value="Phosphoglycerate mutase-like"/>
    <property type="match status" value="1"/>
</dbReference>
<keyword evidence="4" id="KW-1185">Reference proteome</keyword>
<dbReference type="PROSITE" id="PS00175">
    <property type="entry name" value="PG_MUTASE"/>
    <property type="match status" value="1"/>
</dbReference>
<dbReference type="EMBL" id="JAHXRI010000007">
    <property type="protein sequence ID" value="MBZ1350862.1"/>
    <property type="molecule type" value="Genomic_DNA"/>
</dbReference>
<dbReference type="PANTHER" id="PTHR48100">
    <property type="entry name" value="BROAD-SPECIFICITY PHOSPHATASE YOR283W-RELATED"/>
    <property type="match status" value="1"/>
</dbReference>
<dbReference type="SMART" id="SM00855">
    <property type="entry name" value="PGAM"/>
    <property type="match status" value="1"/>
</dbReference>
<dbReference type="InterPro" id="IPR013078">
    <property type="entry name" value="His_Pase_superF_clade-1"/>
</dbReference>
<feature type="binding site" evidence="2">
    <location>
        <begin position="8"/>
        <end position="15"/>
    </location>
    <ligand>
        <name>substrate</name>
    </ligand>
</feature>
<feature type="binding site" evidence="2">
    <location>
        <position position="63"/>
    </location>
    <ligand>
        <name>substrate</name>
    </ligand>
</feature>
<dbReference type="Proteomes" id="UP000739565">
    <property type="component" value="Unassembled WGS sequence"/>
</dbReference>
<dbReference type="Pfam" id="PF00300">
    <property type="entry name" value="His_Phos_1"/>
    <property type="match status" value="1"/>
</dbReference>
<feature type="active site" description="Tele-phosphohistidine intermediate" evidence="1">
    <location>
        <position position="9"/>
    </location>
</feature>
<dbReference type="InterPro" id="IPR029033">
    <property type="entry name" value="His_PPase_superfam"/>
</dbReference>
<organism evidence="3 4">
    <name type="scientific">Zwartia hollandica</name>
    <dbReference type="NCBI Taxonomy" id="324606"/>
    <lineage>
        <taxon>Bacteria</taxon>
        <taxon>Pseudomonadati</taxon>
        <taxon>Pseudomonadota</taxon>
        <taxon>Betaproteobacteria</taxon>
        <taxon>Burkholderiales</taxon>
        <taxon>Alcaligenaceae</taxon>
        <taxon>Zwartia</taxon>
    </lineage>
</organism>
<dbReference type="GO" id="GO:0016791">
    <property type="term" value="F:phosphatase activity"/>
    <property type="evidence" value="ECO:0007669"/>
    <property type="project" value="TreeGrafter"/>
</dbReference>
<protein>
    <submittedName>
        <fullName evidence="3">Histidine phosphatase family protein</fullName>
    </submittedName>
</protein>
<dbReference type="CDD" id="cd07067">
    <property type="entry name" value="HP_PGM_like"/>
    <property type="match status" value="1"/>
</dbReference>
<dbReference type="InterPro" id="IPR050275">
    <property type="entry name" value="PGM_Phosphatase"/>
</dbReference>
<dbReference type="RefSeq" id="WP_259661270.1">
    <property type="nucleotide sequence ID" value="NZ_JAHXRI010000007.1"/>
</dbReference>
<name>A0A953NAS9_9BURK</name>
<evidence type="ECO:0000313" key="3">
    <source>
        <dbReference type="EMBL" id="MBZ1350862.1"/>
    </source>
</evidence>
<feature type="active site" description="Proton donor/acceptor" evidence="1">
    <location>
        <position position="87"/>
    </location>
</feature>
<dbReference type="SUPFAM" id="SSF53254">
    <property type="entry name" value="Phosphoglycerate mutase-like"/>
    <property type="match status" value="1"/>
</dbReference>
<evidence type="ECO:0000313" key="4">
    <source>
        <dbReference type="Proteomes" id="UP000739565"/>
    </source>
</evidence>